<dbReference type="InterPro" id="IPR053804">
    <property type="entry name" value="DUF6960"/>
</dbReference>
<feature type="compositionally biased region" description="Basic and acidic residues" evidence="1">
    <location>
        <begin position="135"/>
        <end position="159"/>
    </location>
</feature>
<protein>
    <submittedName>
        <fullName evidence="2">Uncharacterized protein</fullName>
    </submittedName>
</protein>
<dbReference type="AlphaFoldDB" id="A0A5C6AJ47"/>
<dbReference type="Proteomes" id="UP000317421">
    <property type="component" value="Unassembled WGS sequence"/>
</dbReference>
<keyword evidence="3" id="KW-1185">Reference proteome</keyword>
<sequence>MPQDPLPPLSPLKTDPKYGYYPWWPEDGDDWVHPGDVATARSMIPSPRVWRRDGERGGYVVLHYGDTAIRVRRTLWREAPYEGIDLGDWVEVRSRGMTNEPHVGHVRDMHWDEHAGVVRYWLTLGDDTPLERSYEAHDLKPIEPATPREEVRREPRFDGSEDLDILEP</sequence>
<evidence type="ECO:0000256" key="1">
    <source>
        <dbReference type="SAM" id="MobiDB-lite"/>
    </source>
</evidence>
<accession>A0A5C6AJ47</accession>
<gene>
    <name evidence="2" type="ORF">Pla108_02030</name>
</gene>
<feature type="region of interest" description="Disordered" evidence="1">
    <location>
        <begin position="135"/>
        <end position="168"/>
    </location>
</feature>
<comment type="caution">
    <text evidence="2">The sequence shown here is derived from an EMBL/GenBank/DDBJ whole genome shotgun (WGS) entry which is preliminary data.</text>
</comment>
<name>A0A5C6AJ47_9BACT</name>
<organism evidence="2 3">
    <name type="scientific">Botrimarina colliarenosi</name>
    <dbReference type="NCBI Taxonomy" id="2528001"/>
    <lineage>
        <taxon>Bacteria</taxon>
        <taxon>Pseudomonadati</taxon>
        <taxon>Planctomycetota</taxon>
        <taxon>Planctomycetia</taxon>
        <taxon>Pirellulales</taxon>
        <taxon>Lacipirellulaceae</taxon>
        <taxon>Botrimarina</taxon>
    </lineage>
</organism>
<dbReference type="RefSeq" id="WP_146441634.1">
    <property type="nucleotide sequence ID" value="NZ_SJPR01000001.1"/>
</dbReference>
<dbReference type="Pfam" id="PF22283">
    <property type="entry name" value="DUF6960"/>
    <property type="match status" value="1"/>
</dbReference>
<proteinExistence type="predicted"/>
<dbReference type="EMBL" id="SJPR01000001">
    <property type="protein sequence ID" value="TWT99268.1"/>
    <property type="molecule type" value="Genomic_DNA"/>
</dbReference>
<dbReference type="OrthoDB" id="285761at2"/>
<reference evidence="2 3" key="1">
    <citation type="submission" date="2019-02" db="EMBL/GenBank/DDBJ databases">
        <title>Deep-cultivation of Planctomycetes and their phenomic and genomic characterization uncovers novel biology.</title>
        <authorList>
            <person name="Wiegand S."/>
            <person name="Jogler M."/>
            <person name="Boedeker C."/>
            <person name="Pinto D."/>
            <person name="Vollmers J."/>
            <person name="Rivas-Marin E."/>
            <person name="Kohn T."/>
            <person name="Peeters S.H."/>
            <person name="Heuer A."/>
            <person name="Rast P."/>
            <person name="Oberbeckmann S."/>
            <person name="Bunk B."/>
            <person name="Jeske O."/>
            <person name="Meyerdierks A."/>
            <person name="Storesund J.E."/>
            <person name="Kallscheuer N."/>
            <person name="Luecker S."/>
            <person name="Lage O.M."/>
            <person name="Pohl T."/>
            <person name="Merkel B.J."/>
            <person name="Hornburger P."/>
            <person name="Mueller R.-W."/>
            <person name="Bruemmer F."/>
            <person name="Labrenz M."/>
            <person name="Spormann A.M."/>
            <person name="Op Den Camp H."/>
            <person name="Overmann J."/>
            <person name="Amann R."/>
            <person name="Jetten M.S.M."/>
            <person name="Mascher T."/>
            <person name="Medema M.H."/>
            <person name="Devos D.P."/>
            <person name="Kaster A.-K."/>
            <person name="Ovreas L."/>
            <person name="Rohde M."/>
            <person name="Galperin M.Y."/>
            <person name="Jogler C."/>
        </authorList>
    </citation>
    <scope>NUCLEOTIDE SEQUENCE [LARGE SCALE GENOMIC DNA]</scope>
    <source>
        <strain evidence="2 3">Pla108</strain>
    </source>
</reference>
<evidence type="ECO:0000313" key="3">
    <source>
        <dbReference type="Proteomes" id="UP000317421"/>
    </source>
</evidence>
<evidence type="ECO:0000313" key="2">
    <source>
        <dbReference type="EMBL" id="TWT99268.1"/>
    </source>
</evidence>